<dbReference type="Pfam" id="PF20703">
    <property type="entry name" value="nSTAND1"/>
    <property type="match status" value="1"/>
</dbReference>
<keyword evidence="4" id="KW-1185">Reference proteome</keyword>
<dbReference type="PANTHER" id="PTHR47691">
    <property type="entry name" value="REGULATOR-RELATED"/>
    <property type="match status" value="1"/>
</dbReference>
<feature type="domain" description="Mixed lineage kinase" evidence="2">
    <location>
        <begin position="48"/>
        <end position="178"/>
    </location>
</feature>
<organism evidence="3 4">
    <name type="scientific">Hermanssonia centrifuga</name>
    <dbReference type="NCBI Taxonomy" id="98765"/>
    <lineage>
        <taxon>Eukaryota</taxon>
        <taxon>Fungi</taxon>
        <taxon>Dikarya</taxon>
        <taxon>Basidiomycota</taxon>
        <taxon>Agaricomycotina</taxon>
        <taxon>Agaricomycetes</taxon>
        <taxon>Polyporales</taxon>
        <taxon>Meruliaceae</taxon>
        <taxon>Hermanssonia</taxon>
    </lineage>
</organism>
<dbReference type="Pfam" id="PF22215">
    <property type="entry name" value="MLKL_N"/>
    <property type="match status" value="1"/>
</dbReference>
<proteinExistence type="predicted"/>
<dbReference type="Gene3D" id="1.20.930.20">
    <property type="entry name" value="Adaptor protein Cbl, N-terminal domain"/>
    <property type="match status" value="1"/>
</dbReference>
<dbReference type="PANTHER" id="PTHR47691:SF3">
    <property type="entry name" value="HTH-TYPE TRANSCRIPTIONAL REGULATOR RV0890C-RELATED"/>
    <property type="match status" value="1"/>
</dbReference>
<evidence type="ECO:0000259" key="1">
    <source>
        <dbReference type="Pfam" id="PF20703"/>
    </source>
</evidence>
<name>A0A2R6QEW8_9APHY</name>
<accession>A0A2R6QEW8</accession>
<protein>
    <submittedName>
        <fullName evidence="3">Uncharacterized protein</fullName>
    </submittedName>
</protein>
<evidence type="ECO:0000313" key="4">
    <source>
        <dbReference type="Proteomes" id="UP000186601"/>
    </source>
</evidence>
<reference evidence="3 4" key="1">
    <citation type="submission" date="2018-02" db="EMBL/GenBank/DDBJ databases">
        <title>Genome sequence of the basidiomycete white-rot fungus Phlebia centrifuga.</title>
        <authorList>
            <person name="Granchi Z."/>
            <person name="Peng M."/>
            <person name="de Vries R.P."/>
            <person name="Hilden K."/>
            <person name="Makela M.R."/>
            <person name="Grigoriev I."/>
            <person name="Riley R."/>
        </authorList>
    </citation>
    <scope>NUCLEOTIDE SEQUENCE [LARGE SCALE GENOMIC DNA]</scope>
    <source>
        <strain evidence="3 4">FBCC195</strain>
    </source>
</reference>
<dbReference type="Proteomes" id="UP000186601">
    <property type="component" value="Unassembled WGS sequence"/>
</dbReference>
<dbReference type="SUPFAM" id="SSF52540">
    <property type="entry name" value="P-loop containing nucleoside triphosphate hydrolases"/>
    <property type="match status" value="1"/>
</dbReference>
<dbReference type="InterPro" id="IPR059179">
    <property type="entry name" value="MLKL-like_MCAfunc"/>
</dbReference>
<dbReference type="EMBL" id="MLYV02000351">
    <property type="protein sequence ID" value="PSS06861.1"/>
    <property type="molecule type" value="Genomic_DNA"/>
</dbReference>
<feature type="domain" description="Novel STAND NTPase 1" evidence="1">
    <location>
        <begin position="200"/>
        <end position="345"/>
    </location>
</feature>
<sequence length="397" mass="44285">MSSTKSSRAASRREFYARVLDQVKFASDLLSSIGDIGPVNVPVLKGVAELVGNIVTVAQTMITNKEDCVGLVEEISGYLDTITDALKGKDIESVDPAFKNTVDKFKRELEKISEFVQKLSSRSWACRFVKNAEDKRKISGYKANLEQIFRNVNLAGMIHIKAAVEQVRHDIGAFREEMRNRANSVSRDDRVTATLPIPARLYGRDEVILGVVDTVISPNKRHAAILGAGGIGKTSVALTVLHHDKVKEHFTDENRFFIPCDAIKSSHGLADTVLSIMPGSSHGAKKDSVTQLMERLRGLAPVILVLDNFETIYYGPDADRESVQNVLQHMSDIPRVSIVVTMRGETAPFPHGVAHESFNLRTLPLVNFLMVFWTIKRHCPILQPLKFFHQLFRFCCK</sequence>
<dbReference type="STRING" id="98765.A0A2R6QEW8"/>
<dbReference type="InterPro" id="IPR036537">
    <property type="entry name" value="Adaptor_Cbl_N_dom_sf"/>
</dbReference>
<evidence type="ECO:0000259" key="2">
    <source>
        <dbReference type="Pfam" id="PF22215"/>
    </source>
</evidence>
<dbReference type="CDD" id="cd21037">
    <property type="entry name" value="MLKL_NTD"/>
    <property type="match status" value="1"/>
</dbReference>
<gene>
    <name evidence="3" type="ORF">PHLCEN_2v3519</name>
</gene>
<dbReference type="InterPro" id="IPR054000">
    <property type="entry name" value="MLKL_N"/>
</dbReference>
<dbReference type="InterPro" id="IPR027417">
    <property type="entry name" value="P-loop_NTPase"/>
</dbReference>
<dbReference type="InterPro" id="IPR049052">
    <property type="entry name" value="nSTAND1"/>
</dbReference>
<dbReference type="GO" id="GO:0007166">
    <property type="term" value="P:cell surface receptor signaling pathway"/>
    <property type="evidence" value="ECO:0007669"/>
    <property type="project" value="InterPro"/>
</dbReference>
<dbReference type="AlphaFoldDB" id="A0A2R6QEW8"/>
<dbReference type="OrthoDB" id="1534087at2759"/>
<evidence type="ECO:0000313" key="3">
    <source>
        <dbReference type="EMBL" id="PSS06861.1"/>
    </source>
</evidence>
<dbReference type="Gene3D" id="3.40.50.300">
    <property type="entry name" value="P-loop containing nucleotide triphosphate hydrolases"/>
    <property type="match status" value="1"/>
</dbReference>
<comment type="caution">
    <text evidence="3">The sequence shown here is derived from an EMBL/GenBank/DDBJ whole genome shotgun (WGS) entry which is preliminary data.</text>
</comment>